<dbReference type="PANTHER" id="PTHR12245">
    <property type="entry name" value="SPRY DOMAIN CONTAINING SOCS BOX PROTEIN"/>
    <property type="match status" value="1"/>
</dbReference>
<dbReference type="EMBL" id="CT868013">
    <property type="protein sequence ID" value="CAK61373.1"/>
    <property type="molecule type" value="Genomic_DNA"/>
</dbReference>
<dbReference type="KEGG" id="ptm:GSPATT00031604001"/>
<dbReference type="SMART" id="SM00449">
    <property type="entry name" value="SPRY"/>
    <property type="match status" value="1"/>
</dbReference>
<dbReference type="Proteomes" id="UP000000600">
    <property type="component" value="Unassembled WGS sequence"/>
</dbReference>
<keyword evidence="3" id="KW-1185">Reference proteome</keyword>
<proteinExistence type="predicted"/>
<dbReference type="InterPro" id="IPR003877">
    <property type="entry name" value="SPRY_dom"/>
</dbReference>
<feature type="domain" description="B30.2/SPRY" evidence="1">
    <location>
        <begin position="217"/>
        <end position="402"/>
    </location>
</feature>
<dbReference type="HOGENOM" id="CLU_768321_0_0_1"/>
<dbReference type="InterPro" id="IPR043136">
    <property type="entry name" value="B30.2/SPRY_sf"/>
</dbReference>
<accession>A0BS56</accession>
<evidence type="ECO:0000313" key="2">
    <source>
        <dbReference type="EMBL" id="CAK61373.1"/>
    </source>
</evidence>
<dbReference type="AlphaFoldDB" id="A0BS56"/>
<evidence type="ECO:0000259" key="1">
    <source>
        <dbReference type="PROSITE" id="PS50188"/>
    </source>
</evidence>
<dbReference type="OrthoDB" id="5547302at2759"/>
<dbReference type="InParanoid" id="A0BS56"/>
<dbReference type="InterPro" id="IPR001870">
    <property type="entry name" value="B30.2/SPRY"/>
</dbReference>
<dbReference type="PANTHER" id="PTHR12245:SF5">
    <property type="entry name" value="SPRY DOMAIN-CONTAINING SOCS BOX PROTEIN 3"/>
    <property type="match status" value="1"/>
</dbReference>
<evidence type="ECO:0000313" key="3">
    <source>
        <dbReference type="Proteomes" id="UP000000600"/>
    </source>
</evidence>
<sequence length="405" mass="46999">MQWKNYARKLETLIIYKKRSKDFSNDFKRSFWFSFRIQIFAEIIIYKHFLFPLNKLIIFQQNQEMNQTEGFHRSRFINYHSDCFDCLVCQHVARDPKECSECGQVYCMSCVPNQCINCETPRQIDQMARVQKKIYDDLVLKCQFCELLVKVNLIEKHEEECNKYCANFECCGNLITKENKEKFCDTICQLFNLVQKSGSRQEIYEHLKNVSQQNIVISSRIPRSIESSISSSLIISNRWDSQRKATNIKLSDGDQKAFHEDISHMFRSVIAKYGYSSGIAYWEIEADDRNESELKIGVTTNRDFNFNTTFCDHEFGWAFYALGSLRHNNSNTGPGFGRRLKNGVFGVCLNMNQGQLMFSWNGEYLGCAYKDEKLKTGPIYPAVALLNVAGCKITSGKPVPPVFQL</sequence>
<organism evidence="2 3">
    <name type="scientific">Paramecium tetraurelia</name>
    <dbReference type="NCBI Taxonomy" id="5888"/>
    <lineage>
        <taxon>Eukaryota</taxon>
        <taxon>Sar</taxon>
        <taxon>Alveolata</taxon>
        <taxon>Ciliophora</taxon>
        <taxon>Intramacronucleata</taxon>
        <taxon>Oligohymenophorea</taxon>
        <taxon>Peniculida</taxon>
        <taxon>Parameciidae</taxon>
        <taxon>Paramecium</taxon>
    </lineage>
</organism>
<dbReference type="InterPro" id="IPR013320">
    <property type="entry name" value="ConA-like_dom_sf"/>
</dbReference>
<dbReference type="Pfam" id="PF00622">
    <property type="entry name" value="SPRY"/>
    <property type="match status" value="1"/>
</dbReference>
<dbReference type="eggNOG" id="KOG4367">
    <property type="taxonomic scope" value="Eukaryota"/>
</dbReference>
<dbReference type="SUPFAM" id="SSF49899">
    <property type="entry name" value="Concanavalin A-like lectins/glucanases"/>
    <property type="match status" value="1"/>
</dbReference>
<gene>
    <name evidence="2" type="ORF">GSPATT00031604001</name>
</gene>
<dbReference type="PROSITE" id="PS50188">
    <property type="entry name" value="B302_SPRY"/>
    <property type="match status" value="1"/>
</dbReference>
<dbReference type="OMA" id="VCLNMNQ"/>
<dbReference type="Gene3D" id="2.60.120.920">
    <property type="match status" value="1"/>
</dbReference>
<name>A0BS56_PARTE</name>
<reference evidence="2 3" key="1">
    <citation type="journal article" date="2006" name="Nature">
        <title>Global trends of whole-genome duplications revealed by the ciliate Paramecium tetraurelia.</title>
        <authorList>
            <consortium name="Genoscope"/>
            <person name="Aury J.-M."/>
            <person name="Jaillon O."/>
            <person name="Duret L."/>
            <person name="Noel B."/>
            <person name="Jubin C."/>
            <person name="Porcel B.M."/>
            <person name="Segurens B."/>
            <person name="Daubin V."/>
            <person name="Anthouard V."/>
            <person name="Aiach N."/>
            <person name="Arnaiz O."/>
            <person name="Billaut A."/>
            <person name="Beisson J."/>
            <person name="Blanc I."/>
            <person name="Bouhouche K."/>
            <person name="Camara F."/>
            <person name="Duharcourt S."/>
            <person name="Guigo R."/>
            <person name="Gogendeau D."/>
            <person name="Katinka M."/>
            <person name="Keller A.-M."/>
            <person name="Kissmehl R."/>
            <person name="Klotz C."/>
            <person name="Koll F."/>
            <person name="Le Moue A."/>
            <person name="Lepere C."/>
            <person name="Malinsky S."/>
            <person name="Nowacki M."/>
            <person name="Nowak J.K."/>
            <person name="Plattner H."/>
            <person name="Poulain J."/>
            <person name="Ruiz F."/>
            <person name="Serrano V."/>
            <person name="Zagulski M."/>
            <person name="Dessen P."/>
            <person name="Betermier M."/>
            <person name="Weissenbach J."/>
            <person name="Scarpelli C."/>
            <person name="Schachter V."/>
            <person name="Sperling L."/>
            <person name="Meyer E."/>
            <person name="Cohen J."/>
            <person name="Wincker P."/>
        </authorList>
    </citation>
    <scope>NUCLEOTIDE SEQUENCE [LARGE SCALE GENOMIC DNA]</scope>
    <source>
        <strain evidence="2 3">Stock d4-2</strain>
    </source>
</reference>
<dbReference type="RefSeq" id="XP_001428771.1">
    <property type="nucleotide sequence ID" value="XM_001428734.2"/>
</dbReference>
<dbReference type="InterPro" id="IPR050672">
    <property type="entry name" value="FBXO45-Fsn/SPSB_families"/>
</dbReference>
<dbReference type="CDD" id="cd11709">
    <property type="entry name" value="SPRY"/>
    <property type="match status" value="1"/>
</dbReference>
<dbReference type="GeneID" id="5014555"/>
<protein>
    <recommendedName>
        <fullName evidence="1">B30.2/SPRY domain-containing protein</fullName>
    </recommendedName>
</protein>